<reference evidence="1" key="1">
    <citation type="submission" date="2023-10" db="EMBL/GenBank/DDBJ databases">
        <authorList>
            <person name="Rodriguez Cubillos JULIANA M."/>
            <person name="De Vega J."/>
        </authorList>
    </citation>
    <scope>NUCLEOTIDE SEQUENCE</scope>
</reference>
<organism evidence="1 2">
    <name type="scientific">Trifolium pratense</name>
    <name type="common">Red clover</name>
    <dbReference type="NCBI Taxonomy" id="57577"/>
    <lineage>
        <taxon>Eukaryota</taxon>
        <taxon>Viridiplantae</taxon>
        <taxon>Streptophyta</taxon>
        <taxon>Embryophyta</taxon>
        <taxon>Tracheophyta</taxon>
        <taxon>Spermatophyta</taxon>
        <taxon>Magnoliopsida</taxon>
        <taxon>eudicotyledons</taxon>
        <taxon>Gunneridae</taxon>
        <taxon>Pentapetalae</taxon>
        <taxon>rosids</taxon>
        <taxon>fabids</taxon>
        <taxon>Fabales</taxon>
        <taxon>Fabaceae</taxon>
        <taxon>Papilionoideae</taxon>
        <taxon>50 kb inversion clade</taxon>
        <taxon>NPAAA clade</taxon>
        <taxon>Hologalegina</taxon>
        <taxon>IRL clade</taxon>
        <taxon>Trifolieae</taxon>
        <taxon>Trifolium</taxon>
    </lineage>
</organism>
<gene>
    <name evidence="1" type="ORF">MILVUS5_LOCUS41563</name>
</gene>
<evidence type="ECO:0000313" key="1">
    <source>
        <dbReference type="EMBL" id="CAJ2679470.1"/>
    </source>
</evidence>
<dbReference type="EMBL" id="CASHSV030000823">
    <property type="protein sequence ID" value="CAJ2679470.1"/>
    <property type="molecule type" value="Genomic_DNA"/>
</dbReference>
<sequence>MNGANVKQPLLGGLPVTKPHSVLPIVDNVAGLTEPCVKPSASVSQLTIFYAGTVNIFNDIASEKAQTIMLLAGNGISSASNMLQHEFQAPSSKFASGSGSSSSDEFLTAKTFRGPTPTTSASKVETPKVVSYTSGPQSIIDSIFGEAQGKGDEGRPYNLNKKKSEDAPMPNSMVAAKQ</sequence>
<keyword evidence="2" id="KW-1185">Reference proteome</keyword>
<protein>
    <submittedName>
        <fullName evidence="1">Uncharacterized protein</fullName>
    </submittedName>
</protein>
<accession>A0ACB0MCY4</accession>
<name>A0ACB0MCY4_TRIPR</name>
<proteinExistence type="predicted"/>
<dbReference type="Proteomes" id="UP001177021">
    <property type="component" value="Unassembled WGS sequence"/>
</dbReference>
<comment type="caution">
    <text evidence="1">The sequence shown here is derived from an EMBL/GenBank/DDBJ whole genome shotgun (WGS) entry which is preliminary data.</text>
</comment>
<evidence type="ECO:0000313" key="2">
    <source>
        <dbReference type="Proteomes" id="UP001177021"/>
    </source>
</evidence>